<dbReference type="PROSITE" id="PS51257">
    <property type="entry name" value="PROKAR_LIPOPROTEIN"/>
    <property type="match status" value="1"/>
</dbReference>
<accession>A0A6H0KMR2</accession>
<evidence type="ECO:0000259" key="2">
    <source>
        <dbReference type="Pfam" id="PF16391"/>
    </source>
</evidence>
<dbReference type="Gene3D" id="2.60.120.260">
    <property type="entry name" value="Galactose-binding domain-like"/>
    <property type="match status" value="1"/>
</dbReference>
<sequence>MKYSYFLFALFFFLACEDVERKPIDQDSVAPQQVTDVVISPIPGGAKISYRLPPDPDLLYIEAAYTLPNGDNLHVNSSYNGRSILVEGFAEVKEYQVALTSVDRAGNRSEPYIVNFTPDTPPVVAVFNSIEMQADFGGVNLRWINPTGAELAIITFKKDQFGDNVNIDTYYTSSKEGNYTVRGQAIEETDFSVQVRDKWNNLSALKQQSLLPIYEEKLNRNNFKSLGADYFNQVQDYGNVVKFWDGNFEFNAFGQSNIPWYASFSLGDKPIRLSRIVIWQYAWAATGNYGHYYYGGNGKLYKVYGSNNPTTDMEGWTLLQTCPIVKPSGLPIGFGREYMSDEDFDLAHNKGHEFLIPLDAPPVRYIRIESLEGFESNLGVCSELEFYGDPR</sequence>
<dbReference type="Proteomes" id="UP000501780">
    <property type="component" value="Chromosome"/>
</dbReference>
<keyword evidence="5" id="KW-1185">Reference proteome</keyword>
<dbReference type="AlphaFoldDB" id="A0A6H0KMR2"/>
<feature type="domain" description="DUF4959" evidence="1">
    <location>
        <begin position="15"/>
        <end position="118"/>
    </location>
</feature>
<protein>
    <submittedName>
        <fullName evidence="4">DUF4959 domain-containing protein</fullName>
    </submittedName>
</protein>
<evidence type="ECO:0000313" key="5">
    <source>
        <dbReference type="Proteomes" id="UP000501780"/>
    </source>
</evidence>
<evidence type="ECO:0000259" key="1">
    <source>
        <dbReference type="Pfam" id="PF16323"/>
    </source>
</evidence>
<dbReference type="EMBL" id="CP050831">
    <property type="protein sequence ID" value="QIU94662.1"/>
    <property type="molecule type" value="Genomic_DNA"/>
</dbReference>
<dbReference type="KEGG" id="bfc:BacF7301_11155"/>
<dbReference type="InterPro" id="IPR033431">
    <property type="entry name" value="DUF5126"/>
</dbReference>
<organism evidence="4 5">
    <name type="scientific">Bacteroides faecium</name>
    <dbReference type="NCBI Taxonomy" id="2715212"/>
    <lineage>
        <taxon>Bacteria</taxon>
        <taxon>Pseudomonadati</taxon>
        <taxon>Bacteroidota</taxon>
        <taxon>Bacteroidia</taxon>
        <taxon>Bacteroidales</taxon>
        <taxon>Bacteroidaceae</taxon>
        <taxon>Bacteroides</taxon>
    </lineage>
</organism>
<dbReference type="Pfam" id="PF17166">
    <property type="entry name" value="DUF5126"/>
    <property type="match status" value="1"/>
</dbReference>
<dbReference type="Pfam" id="PF16391">
    <property type="entry name" value="DUF5000"/>
    <property type="match status" value="1"/>
</dbReference>
<evidence type="ECO:0000259" key="3">
    <source>
        <dbReference type="Pfam" id="PF17166"/>
    </source>
</evidence>
<evidence type="ECO:0000313" key="4">
    <source>
        <dbReference type="EMBL" id="QIU94662.1"/>
    </source>
</evidence>
<dbReference type="Pfam" id="PF16323">
    <property type="entry name" value="DUF4959"/>
    <property type="match status" value="1"/>
</dbReference>
<feature type="domain" description="DUF5126" evidence="3">
    <location>
        <begin position="120"/>
        <end position="220"/>
    </location>
</feature>
<gene>
    <name evidence="4" type="ORF">BacF7301_11155</name>
</gene>
<feature type="domain" description="DUF5000" evidence="2">
    <location>
        <begin position="254"/>
        <end position="388"/>
    </location>
</feature>
<proteinExistence type="predicted"/>
<dbReference type="InterPro" id="IPR032527">
    <property type="entry name" value="DUF4959"/>
</dbReference>
<name>A0A6H0KMR2_9BACE</name>
<dbReference type="RefSeq" id="WP_167962789.1">
    <property type="nucleotide sequence ID" value="NZ_CP050831.1"/>
</dbReference>
<dbReference type="InterPro" id="IPR032164">
    <property type="entry name" value="DUF5000"/>
</dbReference>
<reference evidence="4 5" key="1">
    <citation type="submission" date="2020-03" db="EMBL/GenBank/DDBJ databases">
        <title>Genomic analysis of Bacteroides faecium CBA7301.</title>
        <authorList>
            <person name="Kim J."/>
            <person name="Roh S.W."/>
        </authorList>
    </citation>
    <scope>NUCLEOTIDE SEQUENCE [LARGE SCALE GENOMIC DNA]</scope>
    <source>
        <strain evidence="4 5">CBA7301</strain>
    </source>
</reference>